<evidence type="ECO:0000256" key="1">
    <source>
        <dbReference type="SAM" id="MobiDB-lite"/>
    </source>
</evidence>
<accession>A0A2V2VB91</accession>
<dbReference type="VEuPathDB" id="TriTrypDB:TcBrA4_0125580"/>
<dbReference type="VEuPathDB" id="TriTrypDB:TcCLB.507053.90"/>
<dbReference type="VEuPathDB" id="TriTrypDB:Tc_MARK_2472"/>
<dbReference type="AlphaFoldDB" id="A0A2V2VB91"/>
<feature type="compositionally biased region" description="Low complexity" evidence="1">
    <location>
        <begin position="144"/>
        <end position="158"/>
    </location>
</feature>
<feature type="region of interest" description="Disordered" evidence="1">
    <location>
        <begin position="142"/>
        <end position="167"/>
    </location>
</feature>
<evidence type="ECO:0000313" key="2">
    <source>
        <dbReference type="EMBL" id="PWU93531.1"/>
    </source>
</evidence>
<sequence length="642" mass="72804">MEGVEKVAAENPLLDRLREKHAELFRQRTSELQKTLEVEHSFASRKMHNLPPSLDLISDEIIIALNEIGTRCEEYAVPQVGQLLRDVRMMMNRQLREAYASLEAGYKSAFHKLEEEAEASRRRPEASNTARQSVGRAVWELQAESSPPNEESNQSTSSSKERLRKRNTVPKTLRVRDTFLATLGFFAETTAVLLRCEVVRIFLYDEYENLKCCARFPFNSTLGDPTSGNDMELMLARELHSTVCQKCIAVNGKEARLVAMRERDRGALEEELQQLGWHSMTSCLIFPIFSSAGCGRSFGMIHAVNKQGISLDRTGTFDENDEVFMSVTARLLGCLLTRYPTKLFVLSVGEKLRNCIPSSLKGNEESHLPPILQDEVKGAAEVGNKANQMFTRVLLYRAPINVIYQTRSLRKEVRKLESLNVIDRALSTVEFDIAALEELWRVGREENIIMYQQCQRLNEQLNALQLLLRNVLDAIGASRVLCSMSELVRYIQALEVYARQENISMITELISGVLMNPRTGVSVLLESGEASTERLSPSEMIRIERRVAQTPLKLKFGAQAPSNVRTYSYDPERKREKVRFLNQLAEERETDFVAKFAVKPVARHEAETKATMAKKVNQPVPFLVQFGPTDYASKRPFQIGNS</sequence>
<dbReference type="EMBL" id="PRFC01000295">
    <property type="protein sequence ID" value="PWU93531.1"/>
    <property type="molecule type" value="Genomic_DNA"/>
</dbReference>
<dbReference type="VEuPathDB" id="TriTrypDB:TCSYLVIO_003711"/>
<dbReference type="VEuPathDB" id="TriTrypDB:BCY84_20516"/>
<reference evidence="2 3" key="1">
    <citation type="journal article" date="2018" name="Microb. Genom.">
        <title>Expanding an expanded genome: long-read sequencing of Trypanosoma cruzi.</title>
        <authorList>
            <person name="Berna L."/>
            <person name="Rodriguez M."/>
            <person name="Chiribao M.L."/>
            <person name="Parodi-Talice A."/>
            <person name="Pita S."/>
            <person name="Rijo G."/>
            <person name="Alvarez-Valin F."/>
            <person name="Robello C."/>
        </authorList>
    </citation>
    <scope>NUCLEOTIDE SEQUENCE [LARGE SCALE GENOMIC DNA]</scope>
    <source>
        <strain evidence="2 3">TCC</strain>
    </source>
</reference>
<dbReference type="Proteomes" id="UP000246078">
    <property type="component" value="Unassembled WGS sequence"/>
</dbReference>
<protein>
    <recommendedName>
        <fullName evidence="4">GAF domain-containing protein</fullName>
    </recommendedName>
</protein>
<dbReference type="VEuPathDB" id="TriTrypDB:ECC02_002633"/>
<organism evidence="2 3">
    <name type="scientific">Trypanosoma cruzi</name>
    <dbReference type="NCBI Taxonomy" id="5693"/>
    <lineage>
        <taxon>Eukaryota</taxon>
        <taxon>Discoba</taxon>
        <taxon>Euglenozoa</taxon>
        <taxon>Kinetoplastea</taxon>
        <taxon>Metakinetoplastina</taxon>
        <taxon>Trypanosomatida</taxon>
        <taxon>Trypanosomatidae</taxon>
        <taxon>Trypanosoma</taxon>
        <taxon>Schizotrypanum</taxon>
    </lineage>
</organism>
<proteinExistence type="predicted"/>
<dbReference type="VEuPathDB" id="TriTrypDB:C4B63_7g390"/>
<dbReference type="VEuPathDB" id="TriTrypDB:C3747_295g23"/>
<dbReference type="VEuPathDB" id="TriTrypDB:TcCL_NonESM03180"/>
<name>A0A2V2VB91_TRYCR</name>
<evidence type="ECO:0008006" key="4">
    <source>
        <dbReference type="Google" id="ProtNLM"/>
    </source>
</evidence>
<evidence type="ECO:0000313" key="3">
    <source>
        <dbReference type="Proteomes" id="UP000246078"/>
    </source>
</evidence>
<comment type="caution">
    <text evidence="2">The sequence shown here is derived from an EMBL/GenBank/DDBJ whole genome shotgun (WGS) entry which is preliminary data.</text>
</comment>
<dbReference type="VEuPathDB" id="TriTrypDB:TcG_01333"/>
<dbReference type="VEuPathDB" id="TriTrypDB:TCDM_02462"/>
<gene>
    <name evidence="2" type="ORF">C3747_295g23</name>
</gene>